<feature type="transmembrane region" description="Helical" evidence="1">
    <location>
        <begin position="20"/>
        <end position="41"/>
    </location>
</feature>
<keyword evidence="3" id="KW-1185">Reference proteome</keyword>
<reference evidence="2" key="2">
    <citation type="submission" date="2020-02" db="EMBL/GenBank/DDBJ databases">
        <authorList>
            <person name="Matsumoto Y."/>
            <person name="Motooka D."/>
            <person name="Nakamura S."/>
        </authorList>
    </citation>
    <scope>NUCLEOTIDE SEQUENCE</scope>
    <source>
        <strain evidence="2">JCM 13671</strain>
    </source>
</reference>
<keyword evidence="1" id="KW-0812">Transmembrane</keyword>
<reference evidence="2" key="1">
    <citation type="journal article" date="2019" name="Emerg. Microbes Infect.">
        <title>Comprehensive subspecies identification of 175 nontuberculous mycobacteria species based on 7547 genomic profiles.</title>
        <authorList>
            <person name="Matsumoto Y."/>
            <person name="Kinjo T."/>
            <person name="Motooka D."/>
            <person name="Nabeya D."/>
            <person name="Jung N."/>
            <person name="Uechi K."/>
            <person name="Horii T."/>
            <person name="Iida T."/>
            <person name="Fujita J."/>
            <person name="Nakamura S."/>
        </authorList>
    </citation>
    <scope>NUCLEOTIDE SEQUENCE [LARGE SCALE GENOMIC DNA]</scope>
    <source>
        <strain evidence="2">JCM 13671</strain>
    </source>
</reference>
<sequence>MTSSEARPLSAPSIPRRRAVALVVLGFLVAGALVGAVWAALAPPAHGVVALTKSGDRIYAYLGAEADHFFVAAFLMLGMLCVLAVTGAAAAWQWRAHRGPLMVFGLSLGAIGAGGVAALVGGLLVRAQYDAIDVAGAPVSPEHRVHYVTEAPSVFFGHTPLQIATSLLVPAAAAAMVYAIAAVATPRDDLGGHPPVEGIVLRSPVVTVDGGEAPVR</sequence>
<dbReference type="Pfam" id="PF10821">
    <property type="entry name" value="DUF2567"/>
    <property type="match status" value="1"/>
</dbReference>
<evidence type="ECO:0000313" key="2">
    <source>
        <dbReference type="EMBL" id="BBZ33850.1"/>
    </source>
</evidence>
<feature type="transmembrane region" description="Helical" evidence="1">
    <location>
        <begin position="163"/>
        <end position="184"/>
    </location>
</feature>
<proteinExistence type="predicted"/>
<name>A0A7I7XX07_9MYCO</name>
<protein>
    <submittedName>
        <fullName evidence="2">Membrane protein</fullName>
    </submittedName>
</protein>
<dbReference type="EMBL" id="AP022612">
    <property type="protein sequence ID" value="BBZ33850.1"/>
    <property type="molecule type" value="Genomic_DNA"/>
</dbReference>
<accession>A0A7I7XX07</accession>
<feature type="transmembrane region" description="Helical" evidence="1">
    <location>
        <begin position="69"/>
        <end position="91"/>
    </location>
</feature>
<keyword evidence="1" id="KW-0472">Membrane</keyword>
<dbReference type="Proteomes" id="UP000466931">
    <property type="component" value="Chromosome"/>
</dbReference>
<dbReference type="InterPro" id="IPR021213">
    <property type="entry name" value="DUF2567"/>
</dbReference>
<evidence type="ECO:0000256" key="1">
    <source>
        <dbReference type="SAM" id="Phobius"/>
    </source>
</evidence>
<organism evidence="2 3">
    <name type="scientific">Mycolicibacterium confluentis</name>
    <dbReference type="NCBI Taxonomy" id="28047"/>
    <lineage>
        <taxon>Bacteria</taxon>
        <taxon>Bacillati</taxon>
        <taxon>Actinomycetota</taxon>
        <taxon>Actinomycetes</taxon>
        <taxon>Mycobacteriales</taxon>
        <taxon>Mycobacteriaceae</taxon>
        <taxon>Mycolicibacterium</taxon>
    </lineage>
</organism>
<dbReference type="AlphaFoldDB" id="A0A7I7XX07"/>
<evidence type="ECO:0000313" key="3">
    <source>
        <dbReference type="Proteomes" id="UP000466931"/>
    </source>
</evidence>
<feature type="transmembrane region" description="Helical" evidence="1">
    <location>
        <begin position="103"/>
        <end position="125"/>
    </location>
</feature>
<dbReference type="RefSeq" id="WP_234812834.1">
    <property type="nucleotide sequence ID" value="NZ_AP022612.1"/>
</dbReference>
<gene>
    <name evidence="2" type="ORF">MCNF_24550</name>
</gene>
<keyword evidence="1" id="KW-1133">Transmembrane helix</keyword>